<feature type="region of interest" description="Disordered" evidence="1">
    <location>
        <begin position="61"/>
        <end position="192"/>
    </location>
</feature>
<evidence type="ECO:0000313" key="3">
    <source>
        <dbReference type="Proteomes" id="UP000075883"/>
    </source>
</evidence>
<feature type="compositionally biased region" description="Low complexity" evidence="1">
    <location>
        <begin position="116"/>
        <end position="134"/>
    </location>
</feature>
<feature type="compositionally biased region" description="Low complexity" evidence="1">
    <location>
        <begin position="314"/>
        <end position="331"/>
    </location>
</feature>
<feature type="region of interest" description="Disordered" evidence="1">
    <location>
        <begin position="308"/>
        <end position="331"/>
    </location>
</feature>
<dbReference type="EMBL" id="AXCM01000042">
    <property type="status" value="NOT_ANNOTATED_CDS"/>
    <property type="molecule type" value="Genomic_DNA"/>
</dbReference>
<dbReference type="VEuPathDB" id="VectorBase:ACUA006909"/>
<dbReference type="AlphaFoldDB" id="A0A182M145"/>
<proteinExistence type="predicted"/>
<organism evidence="2 3">
    <name type="scientific">Anopheles culicifacies</name>
    <dbReference type="NCBI Taxonomy" id="139723"/>
    <lineage>
        <taxon>Eukaryota</taxon>
        <taxon>Metazoa</taxon>
        <taxon>Ecdysozoa</taxon>
        <taxon>Arthropoda</taxon>
        <taxon>Hexapoda</taxon>
        <taxon>Insecta</taxon>
        <taxon>Pterygota</taxon>
        <taxon>Neoptera</taxon>
        <taxon>Endopterygota</taxon>
        <taxon>Diptera</taxon>
        <taxon>Nematocera</taxon>
        <taxon>Culicoidea</taxon>
        <taxon>Culicidae</taxon>
        <taxon>Anophelinae</taxon>
        <taxon>Anopheles</taxon>
        <taxon>culicifacies species complex</taxon>
    </lineage>
</organism>
<dbReference type="EnsemblMetazoa" id="ACUA006909-RA">
    <property type="protein sequence ID" value="ACUA006909-PA"/>
    <property type="gene ID" value="ACUA006909"/>
</dbReference>
<reference evidence="3" key="1">
    <citation type="submission" date="2013-09" db="EMBL/GenBank/DDBJ databases">
        <title>The Genome Sequence of Anopheles culicifacies species A.</title>
        <authorList>
            <consortium name="The Broad Institute Genomics Platform"/>
            <person name="Neafsey D.E."/>
            <person name="Besansky N."/>
            <person name="Howell P."/>
            <person name="Walton C."/>
            <person name="Young S.K."/>
            <person name="Zeng Q."/>
            <person name="Gargeya S."/>
            <person name="Fitzgerald M."/>
            <person name="Haas B."/>
            <person name="Abouelleil A."/>
            <person name="Allen A.W."/>
            <person name="Alvarado L."/>
            <person name="Arachchi H.M."/>
            <person name="Berlin A.M."/>
            <person name="Chapman S.B."/>
            <person name="Gainer-Dewar J."/>
            <person name="Goldberg J."/>
            <person name="Griggs A."/>
            <person name="Gujja S."/>
            <person name="Hansen M."/>
            <person name="Howarth C."/>
            <person name="Imamovic A."/>
            <person name="Ireland A."/>
            <person name="Larimer J."/>
            <person name="McCowan C."/>
            <person name="Murphy C."/>
            <person name="Pearson M."/>
            <person name="Poon T.W."/>
            <person name="Priest M."/>
            <person name="Roberts A."/>
            <person name="Saif S."/>
            <person name="Shea T."/>
            <person name="Sisk P."/>
            <person name="Sykes S."/>
            <person name="Wortman J."/>
            <person name="Nusbaum C."/>
            <person name="Birren B."/>
        </authorList>
    </citation>
    <scope>NUCLEOTIDE SEQUENCE [LARGE SCALE GENOMIC DNA]</scope>
    <source>
        <strain evidence="3">A-37</strain>
    </source>
</reference>
<feature type="compositionally biased region" description="Basic residues" evidence="1">
    <location>
        <begin position="68"/>
        <end position="78"/>
    </location>
</feature>
<protein>
    <submittedName>
        <fullName evidence="2">Uncharacterized protein</fullName>
    </submittedName>
</protein>
<feature type="compositionally biased region" description="Low complexity" evidence="1">
    <location>
        <begin position="162"/>
        <end position="177"/>
    </location>
</feature>
<accession>A0A182M145</accession>
<feature type="compositionally biased region" description="Low complexity" evidence="1">
    <location>
        <begin position="79"/>
        <end position="108"/>
    </location>
</feature>
<name>A0A182M145_9DIPT</name>
<reference evidence="2" key="2">
    <citation type="submission" date="2020-05" db="UniProtKB">
        <authorList>
            <consortium name="EnsemblMetazoa"/>
        </authorList>
    </citation>
    <scope>IDENTIFICATION</scope>
    <source>
        <strain evidence="2">A-37</strain>
    </source>
</reference>
<dbReference type="Proteomes" id="UP000075883">
    <property type="component" value="Unassembled WGS sequence"/>
</dbReference>
<keyword evidence="3" id="KW-1185">Reference proteome</keyword>
<evidence type="ECO:0000256" key="1">
    <source>
        <dbReference type="SAM" id="MobiDB-lite"/>
    </source>
</evidence>
<evidence type="ECO:0000313" key="2">
    <source>
        <dbReference type="EnsemblMetazoa" id="ACUA006909-PA"/>
    </source>
</evidence>
<sequence length="331" mass="38526">MEPPYSYLQVDIQEHPTPIEFPPPFSIEEFNLYHHHGYPPHMNYDKNALYMNHLSLSGSMFPNGASRSTHKSKGHNTKHQQQQQQQQHQQQHQSQQHQQQQPPQQQHLHQQHQHPQHQQPHQPQQQPHPTQQQPSPAPAHPPQVHNPRMAKEEKPDPYIKGSPQAPSAPAATSAESSSKLKQSPTVPEESIKNLSVKQLIRAKHTLQQRIKRQNETPEQKAARRLRNAELNRRRRQNKEDIRVTIEKTKNRLRQRIKREIDRMLRTRQKRDDFLRETFEQMATVFADEDMLQYQERVANVLWEISKAGGVDTASHGSENSGTTSTTERSVS</sequence>